<protein>
    <submittedName>
        <fullName evidence="1">Uncharacterized protein</fullName>
    </submittedName>
</protein>
<organism evidence="1 2">
    <name type="scientific">Ranitomeya imitator</name>
    <name type="common">mimic poison frog</name>
    <dbReference type="NCBI Taxonomy" id="111125"/>
    <lineage>
        <taxon>Eukaryota</taxon>
        <taxon>Metazoa</taxon>
        <taxon>Chordata</taxon>
        <taxon>Craniata</taxon>
        <taxon>Vertebrata</taxon>
        <taxon>Euteleostomi</taxon>
        <taxon>Amphibia</taxon>
        <taxon>Batrachia</taxon>
        <taxon>Anura</taxon>
        <taxon>Neobatrachia</taxon>
        <taxon>Hyloidea</taxon>
        <taxon>Dendrobatidae</taxon>
        <taxon>Dendrobatinae</taxon>
        <taxon>Ranitomeya</taxon>
    </lineage>
</organism>
<dbReference type="PANTHER" id="PTHR45850">
    <property type="entry name" value="SORTING NEXIN FAMILY MEMBER"/>
    <property type="match status" value="1"/>
</dbReference>
<reference evidence="1" key="1">
    <citation type="submission" date="2023-07" db="EMBL/GenBank/DDBJ databases">
        <authorList>
            <person name="Stuckert A."/>
        </authorList>
    </citation>
    <scope>NUCLEOTIDE SEQUENCE</scope>
</reference>
<evidence type="ECO:0000313" key="2">
    <source>
        <dbReference type="Proteomes" id="UP001176940"/>
    </source>
</evidence>
<dbReference type="PANTHER" id="PTHR45850:SF5">
    <property type="entry name" value="SORTING NEXIN-5"/>
    <property type="match status" value="1"/>
</dbReference>
<keyword evidence="2" id="KW-1185">Reference proteome</keyword>
<comment type="caution">
    <text evidence="1">The sequence shown here is derived from an EMBL/GenBank/DDBJ whole genome shotgun (WGS) entry which is preliminary data.</text>
</comment>
<proteinExistence type="predicted"/>
<dbReference type="Proteomes" id="UP001176940">
    <property type="component" value="Unassembled WGS sequence"/>
</dbReference>
<name>A0ABN9KQY9_9NEOB</name>
<evidence type="ECO:0000313" key="1">
    <source>
        <dbReference type="EMBL" id="CAJ0920412.1"/>
    </source>
</evidence>
<sequence length="166" mass="19244">MLPATPVPIVAMHHWERELPQQHIAKAWAGSGGHQKKVEARVASDQDLKLSELLRYYMLNIEAAKDLLLRRTKSLVEYENSNKALDKARLKSKDVKQAELQQQQCCQKFEKLSESGKQGRDEWYSILHHHFLLQMQYFNSLTLLVIIIAHRTISPSNKCKNGKKKR</sequence>
<gene>
    <name evidence="1" type="ORF">RIMI_LOCUS1265881</name>
</gene>
<dbReference type="EMBL" id="CAUEEQ010001636">
    <property type="protein sequence ID" value="CAJ0920412.1"/>
    <property type="molecule type" value="Genomic_DNA"/>
</dbReference>
<accession>A0ABN9KQY9</accession>
<dbReference type="InterPro" id="IPR027267">
    <property type="entry name" value="AH/BAR_dom_sf"/>
</dbReference>
<dbReference type="Gene3D" id="1.20.1270.60">
    <property type="entry name" value="Arfaptin homology (AH) domain/BAR domain"/>
    <property type="match status" value="1"/>
</dbReference>